<evidence type="ECO:0000313" key="8">
    <source>
        <dbReference type="Proteomes" id="UP000007879"/>
    </source>
</evidence>
<keyword evidence="4" id="KW-0175">Coiled coil</keyword>
<dbReference type="Pfam" id="PF12796">
    <property type="entry name" value="Ank_2"/>
    <property type="match status" value="2"/>
</dbReference>
<feature type="repeat" description="ANK" evidence="3">
    <location>
        <begin position="523"/>
        <end position="555"/>
    </location>
</feature>
<dbReference type="EnsemblMetazoa" id="Aqu2.1.38397_001">
    <property type="protein sequence ID" value="Aqu2.1.38397_001"/>
    <property type="gene ID" value="Aqu2.1.38397"/>
</dbReference>
<dbReference type="PROSITE" id="PS50225">
    <property type="entry name" value="SOCS"/>
    <property type="match status" value="1"/>
</dbReference>
<keyword evidence="2 3" id="KW-0040">ANK repeat</keyword>
<feature type="repeat" description="ANK" evidence="3">
    <location>
        <begin position="369"/>
        <end position="401"/>
    </location>
</feature>
<gene>
    <name evidence="7" type="primary">100641206</name>
</gene>
<evidence type="ECO:0000259" key="6">
    <source>
        <dbReference type="PROSITE" id="PS50225"/>
    </source>
</evidence>
<dbReference type="InterPro" id="IPR001496">
    <property type="entry name" value="SOCS_box"/>
</dbReference>
<dbReference type="PANTHER" id="PTHR24198:SF165">
    <property type="entry name" value="ANKYRIN REPEAT-CONTAINING PROTEIN-RELATED"/>
    <property type="match status" value="1"/>
</dbReference>
<name>A0A1X7VFX0_AMPQE</name>
<evidence type="ECO:0000256" key="4">
    <source>
        <dbReference type="SAM" id="Coils"/>
    </source>
</evidence>
<organism evidence="7">
    <name type="scientific">Amphimedon queenslandica</name>
    <name type="common">Sponge</name>
    <dbReference type="NCBI Taxonomy" id="400682"/>
    <lineage>
        <taxon>Eukaryota</taxon>
        <taxon>Metazoa</taxon>
        <taxon>Porifera</taxon>
        <taxon>Demospongiae</taxon>
        <taxon>Heteroscleromorpha</taxon>
        <taxon>Haplosclerida</taxon>
        <taxon>Niphatidae</taxon>
        <taxon>Amphimedon</taxon>
    </lineage>
</organism>
<dbReference type="InterPro" id="IPR002110">
    <property type="entry name" value="Ankyrin_rpt"/>
</dbReference>
<dbReference type="eggNOG" id="KOG4177">
    <property type="taxonomic scope" value="Eukaryota"/>
</dbReference>
<feature type="compositionally biased region" description="Acidic residues" evidence="5">
    <location>
        <begin position="63"/>
        <end position="74"/>
    </location>
</feature>
<feature type="region of interest" description="Disordered" evidence="5">
    <location>
        <begin position="1"/>
        <end position="92"/>
    </location>
</feature>
<dbReference type="OrthoDB" id="194358at2759"/>
<feature type="coiled-coil region" evidence="4">
    <location>
        <begin position="101"/>
        <end position="145"/>
    </location>
</feature>
<evidence type="ECO:0000256" key="3">
    <source>
        <dbReference type="PROSITE-ProRule" id="PRU00023"/>
    </source>
</evidence>
<evidence type="ECO:0000256" key="5">
    <source>
        <dbReference type="SAM" id="MobiDB-lite"/>
    </source>
</evidence>
<dbReference type="SUPFAM" id="SSF48403">
    <property type="entry name" value="Ankyrin repeat"/>
    <property type="match status" value="2"/>
</dbReference>
<dbReference type="STRING" id="400682.A0A1X7VFX0"/>
<reference evidence="7" key="2">
    <citation type="submission" date="2017-05" db="UniProtKB">
        <authorList>
            <consortium name="EnsemblMetazoa"/>
        </authorList>
    </citation>
    <scope>IDENTIFICATION</scope>
</reference>
<keyword evidence="8" id="KW-1185">Reference proteome</keyword>
<dbReference type="PROSITE" id="PS50088">
    <property type="entry name" value="ANK_REPEAT"/>
    <property type="match status" value="2"/>
</dbReference>
<sequence>MSKSDSKRNSKQDPVEEEEEMETEGGKTKKKKSEEMGVARSHETDKVEGEASSSKAMNKKDEELEYEAESEESDDGVKEGEKPAYIGECDLENPLTSPWIRKRFKRERKQRLKEIEELKQKAKKVKEKFNETKKLKRQKKRKELEDEMTNADPERLGHMFQRRQEKMMRRMMPHNEYEPEGSHYRRGYRDRLYRGRLGSGERSDWMRGYGIMDHRSQYHHMYEYMEMYREYQLRSSYSAREGGHDSERKFLERQMLMMMDDESSSETSDCSELEDIEIEIYKKSCLNMKISDFIDLKTVKDQFSNKMMLGDAHTAERLLELHPEIRDDRTFVSAMIYQAASSRTSSCLRTLFHRVRAPSSRPSPHADQNGKTPLHIACEKDFTDIILTLTQFKAKIDKRDNDGNTPLMTAMMHGAGKATLETLVARTKLKLTEHTNNKGYCLLSYHGPWSGSIRVSTRSNEDSLAYLLSVAKEKNELKALLSHVIPENQNPPLFQALSASNVANAKLLIINGADVNYQHPTLPNLQPIHLSAKIRSVEIMRLLLENGAAPDAKDSNGWTVLHHLFRPYLEHMISDRDMIECCMVLAEHGANFNVSLPKSGYTPFHITMQFAARNELNDHVIKLLRMGGNALILDWYYNLTPYEISKRARDPSLKAIMENYVLNVKSLAESCKWVIRQSMGEHGSIYRTASQLPLPKHIIKYITDVDLDIEKELEESKAFKRPDAFVGF</sequence>
<dbReference type="PRINTS" id="PR01415">
    <property type="entry name" value="ANKYRIN"/>
</dbReference>
<proteinExistence type="predicted"/>
<dbReference type="Gene3D" id="1.25.40.20">
    <property type="entry name" value="Ankyrin repeat-containing domain"/>
    <property type="match status" value="2"/>
</dbReference>
<dbReference type="Proteomes" id="UP000007879">
    <property type="component" value="Unassembled WGS sequence"/>
</dbReference>
<dbReference type="InParanoid" id="A0A1X7VFX0"/>
<dbReference type="InterPro" id="IPR036770">
    <property type="entry name" value="Ankyrin_rpt-contain_sf"/>
</dbReference>
<protein>
    <recommendedName>
        <fullName evidence="6">SOCS box domain-containing protein</fullName>
    </recommendedName>
</protein>
<dbReference type="SMART" id="SM00248">
    <property type="entry name" value="ANK"/>
    <property type="match status" value="6"/>
</dbReference>
<dbReference type="AlphaFoldDB" id="A0A1X7VFX0"/>
<evidence type="ECO:0000256" key="2">
    <source>
        <dbReference type="ARBA" id="ARBA00023043"/>
    </source>
</evidence>
<dbReference type="EnsemblMetazoa" id="XM_003384601.3">
    <property type="protein sequence ID" value="XP_003384649.1"/>
    <property type="gene ID" value="LOC100641206"/>
</dbReference>
<feature type="domain" description="SOCS box" evidence="6">
    <location>
        <begin position="663"/>
        <end position="708"/>
    </location>
</feature>
<evidence type="ECO:0000313" key="7">
    <source>
        <dbReference type="EnsemblMetazoa" id="Aqu2.1.38397_001"/>
    </source>
</evidence>
<keyword evidence="1" id="KW-0677">Repeat</keyword>
<dbReference type="Pfam" id="PF07525">
    <property type="entry name" value="SOCS_box"/>
    <property type="match status" value="1"/>
</dbReference>
<evidence type="ECO:0000256" key="1">
    <source>
        <dbReference type="ARBA" id="ARBA00022737"/>
    </source>
</evidence>
<reference evidence="8" key="1">
    <citation type="journal article" date="2010" name="Nature">
        <title>The Amphimedon queenslandica genome and the evolution of animal complexity.</title>
        <authorList>
            <person name="Srivastava M."/>
            <person name="Simakov O."/>
            <person name="Chapman J."/>
            <person name="Fahey B."/>
            <person name="Gauthier M.E."/>
            <person name="Mitros T."/>
            <person name="Richards G.S."/>
            <person name="Conaco C."/>
            <person name="Dacre M."/>
            <person name="Hellsten U."/>
            <person name="Larroux C."/>
            <person name="Putnam N.H."/>
            <person name="Stanke M."/>
            <person name="Adamska M."/>
            <person name="Darling A."/>
            <person name="Degnan S.M."/>
            <person name="Oakley T.H."/>
            <person name="Plachetzki D.C."/>
            <person name="Zhai Y."/>
            <person name="Adamski M."/>
            <person name="Calcino A."/>
            <person name="Cummins S.F."/>
            <person name="Goodstein D.M."/>
            <person name="Harris C."/>
            <person name="Jackson D.J."/>
            <person name="Leys S.P."/>
            <person name="Shu S."/>
            <person name="Woodcroft B.J."/>
            <person name="Vervoort M."/>
            <person name="Kosik K.S."/>
            <person name="Manning G."/>
            <person name="Degnan B.M."/>
            <person name="Rokhsar D.S."/>
        </authorList>
    </citation>
    <scope>NUCLEOTIDE SEQUENCE [LARGE SCALE GENOMIC DNA]</scope>
</reference>
<accession>A0A1X7VFX0</accession>
<feature type="compositionally biased region" description="Basic and acidic residues" evidence="5">
    <location>
        <begin position="1"/>
        <end position="14"/>
    </location>
</feature>
<dbReference type="PROSITE" id="PS50297">
    <property type="entry name" value="ANK_REP_REGION"/>
    <property type="match status" value="2"/>
</dbReference>
<feature type="compositionally biased region" description="Basic and acidic residues" evidence="5">
    <location>
        <begin position="24"/>
        <end position="49"/>
    </location>
</feature>
<dbReference type="KEGG" id="aqu:100641206"/>
<dbReference type="PANTHER" id="PTHR24198">
    <property type="entry name" value="ANKYRIN REPEAT AND PROTEIN KINASE DOMAIN-CONTAINING PROTEIN"/>
    <property type="match status" value="1"/>
</dbReference>